<feature type="compositionally biased region" description="Acidic residues" evidence="1">
    <location>
        <begin position="267"/>
        <end position="280"/>
    </location>
</feature>
<sequence length="359" mass="40553">MNSDINKFIHCRLTEDVQVVLFTDLMAKFSITSNEAKAAMYDFYNATTSKVHCVIVCGYKSGLIRIVDDLEKFEDDDSILDAFIYAFNPMDQFVPVNSMTKRPVAVSNCYELAVETAVPSGTNMETKMGSETINTGPNKRPTVRSQTLPSRLTGSRPQSPAATKLQPKPAVKNTGELRSTALLQKMRKEREDKERRRQDELRKRRKMQQDKVNNDPKRKQELEELSAMFDSDEEEGDAEGKQPRSDPPSTNDANFFPSETAKPTEAELGELLETTAEESLVEIKPPSRNQRAADEEPDKQGDEPQTYLDEEGYTVTQRPAQRASSTPVKRSARIVPNISESVSKKPKQQSLMNFFNKRK</sequence>
<keyword evidence="3" id="KW-1185">Reference proteome</keyword>
<name>A0A1G4JM36_9SACH</name>
<feature type="region of interest" description="Disordered" evidence="1">
    <location>
        <begin position="121"/>
        <end position="359"/>
    </location>
</feature>
<dbReference type="OrthoDB" id="4036325at2759"/>
<evidence type="ECO:0000256" key="1">
    <source>
        <dbReference type="SAM" id="MobiDB-lite"/>
    </source>
</evidence>
<feature type="compositionally biased region" description="Basic and acidic residues" evidence="1">
    <location>
        <begin position="291"/>
        <end position="302"/>
    </location>
</feature>
<feature type="compositionally biased region" description="Polar residues" evidence="1">
    <location>
        <begin position="121"/>
        <end position="161"/>
    </location>
</feature>
<evidence type="ECO:0000313" key="2">
    <source>
        <dbReference type="EMBL" id="SCU91418.1"/>
    </source>
</evidence>
<feature type="compositionally biased region" description="Basic and acidic residues" evidence="1">
    <location>
        <begin position="186"/>
        <end position="222"/>
    </location>
</feature>
<dbReference type="AlphaFoldDB" id="A0A1G4JM36"/>
<dbReference type="Proteomes" id="UP000191144">
    <property type="component" value="Chromosome E"/>
</dbReference>
<reference evidence="3" key="1">
    <citation type="submission" date="2016-03" db="EMBL/GenBank/DDBJ databases">
        <authorList>
            <person name="Devillers Hugo."/>
        </authorList>
    </citation>
    <scope>NUCLEOTIDE SEQUENCE [LARGE SCALE GENOMIC DNA]</scope>
</reference>
<gene>
    <name evidence="2" type="ORF">LAME_0E12442G</name>
</gene>
<organism evidence="2 3">
    <name type="scientific">Lachancea meyersii CBS 8951</name>
    <dbReference type="NCBI Taxonomy" id="1266667"/>
    <lineage>
        <taxon>Eukaryota</taxon>
        <taxon>Fungi</taxon>
        <taxon>Dikarya</taxon>
        <taxon>Ascomycota</taxon>
        <taxon>Saccharomycotina</taxon>
        <taxon>Saccharomycetes</taxon>
        <taxon>Saccharomycetales</taxon>
        <taxon>Saccharomycetaceae</taxon>
        <taxon>Lachancea</taxon>
    </lineage>
</organism>
<proteinExistence type="predicted"/>
<protein>
    <submittedName>
        <fullName evidence="2">LAME_0E12442g1_1</fullName>
    </submittedName>
</protein>
<accession>A0A1G4JM36</accession>
<dbReference type="EMBL" id="LT598481">
    <property type="protein sequence ID" value="SCU91418.1"/>
    <property type="molecule type" value="Genomic_DNA"/>
</dbReference>
<feature type="compositionally biased region" description="Polar residues" evidence="1">
    <location>
        <begin position="314"/>
        <end position="328"/>
    </location>
</feature>
<evidence type="ECO:0000313" key="3">
    <source>
        <dbReference type="Proteomes" id="UP000191144"/>
    </source>
</evidence>